<organism evidence="7 8">
    <name type="scientific">Ceratopteris richardii</name>
    <name type="common">Triangle waterfern</name>
    <dbReference type="NCBI Taxonomy" id="49495"/>
    <lineage>
        <taxon>Eukaryota</taxon>
        <taxon>Viridiplantae</taxon>
        <taxon>Streptophyta</taxon>
        <taxon>Embryophyta</taxon>
        <taxon>Tracheophyta</taxon>
        <taxon>Polypodiopsida</taxon>
        <taxon>Polypodiidae</taxon>
        <taxon>Polypodiales</taxon>
        <taxon>Pteridineae</taxon>
        <taxon>Pteridaceae</taxon>
        <taxon>Parkerioideae</taxon>
        <taxon>Ceratopteris</taxon>
    </lineage>
</organism>
<dbReference type="GO" id="GO:0005634">
    <property type="term" value="C:nucleus"/>
    <property type="evidence" value="ECO:0007669"/>
    <property type="project" value="UniProtKB-SubCell"/>
</dbReference>
<dbReference type="InterPro" id="IPR011598">
    <property type="entry name" value="bHLH_dom"/>
</dbReference>
<dbReference type="GO" id="GO:0003700">
    <property type="term" value="F:DNA-binding transcription factor activity"/>
    <property type="evidence" value="ECO:0007669"/>
    <property type="project" value="InterPro"/>
</dbReference>
<dbReference type="InterPro" id="IPR045843">
    <property type="entry name" value="IND-like"/>
</dbReference>
<keyword evidence="2" id="KW-0805">Transcription regulation</keyword>
<dbReference type="EMBL" id="CM035425">
    <property type="protein sequence ID" value="KAH7332245.1"/>
    <property type="molecule type" value="Genomic_DNA"/>
</dbReference>
<dbReference type="AlphaFoldDB" id="A0A8T2SJP2"/>
<keyword evidence="3" id="KW-0804">Transcription</keyword>
<dbReference type="PANTHER" id="PTHR45914">
    <property type="entry name" value="TRANSCRIPTION FACTOR HEC3-RELATED"/>
    <property type="match status" value="1"/>
</dbReference>
<proteinExistence type="predicted"/>
<feature type="domain" description="BHLH" evidence="6">
    <location>
        <begin position="384"/>
        <end position="433"/>
    </location>
</feature>
<reference evidence="7" key="1">
    <citation type="submission" date="2021-08" db="EMBL/GenBank/DDBJ databases">
        <title>WGS assembly of Ceratopteris richardii.</title>
        <authorList>
            <person name="Marchant D.B."/>
            <person name="Chen G."/>
            <person name="Jenkins J."/>
            <person name="Shu S."/>
            <person name="Leebens-Mack J."/>
            <person name="Grimwood J."/>
            <person name="Schmutz J."/>
            <person name="Soltis P."/>
            <person name="Soltis D."/>
            <person name="Chen Z.-H."/>
        </authorList>
    </citation>
    <scope>NUCLEOTIDE SEQUENCE</scope>
    <source>
        <strain evidence="7">Whitten #5841</strain>
        <tissue evidence="7">Leaf</tissue>
    </source>
</reference>
<dbReference type="SMART" id="SM00353">
    <property type="entry name" value="HLH"/>
    <property type="match status" value="1"/>
</dbReference>
<dbReference type="Pfam" id="PF00010">
    <property type="entry name" value="HLH"/>
    <property type="match status" value="1"/>
</dbReference>
<dbReference type="GO" id="GO:0046983">
    <property type="term" value="F:protein dimerization activity"/>
    <property type="evidence" value="ECO:0007669"/>
    <property type="project" value="InterPro"/>
</dbReference>
<dbReference type="PROSITE" id="PS50888">
    <property type="entry name" value="BHLH"/>
    <property type="match status" value="1"/>
</dbReference>
<evidence type="ECO:0000256" key="3">
    <source>
        <dbReference type="ARBA" id="ARBA00023163"/>
    </source>
</evidence>
<protein>
    <recommendedName>
        <fullName evidence="6">BHLH domain-containing protein</fullName>
    </recommendedName>
</protein>
<name>A0A8T2SJP2_CERRI</name>
<evidence type="ECO:0000313" key="8">
    <source>
        <dbReference type="Proteomes" id="UP000825935"/>
    </source>
</evidence>
<evidence type="ECO:0000259" key="6">
    <source>
        <dbReference type="PROSITE" id="PS50888"/>
    </source>
</evidence>
<dbReference type="InterPro" id="IPR036638">
    <property type="entry name" value="HLH_DNA-bd_sf"/>
</dbReference>
<evidence type="ECO:0000256" key="4">
    <source>
        <dbReference type="ARBA" id="ARBA00023242"/>
    </source>
</evidence>
<accession>A0A8T2SJP2</accession>
<dbReference type="Gene3D" id="4.10.280.10">
    <property type="entry name" value="Helix-loop-helix DNA-binding domain"/>
    <property type="match status" value="1"/>
</dbReference>
<gene>
    <name evidence="7" type="ORF">KP509_20G077700</name>
</gene>
<sequence length="521" mass="57145">MGFRYPMIEYPTGILNAGTQRQFLQDYGDMLSHVLDNGRLASQVQDVYDCLSVNEESIAQMRRYDTLHMLADAENTAVAAWFPASPFYDGAVANVSARHAAEYESTQYLLNIQKLLMSQYGICVSVDQLLAFDTLPSLLQPESDTYLGIESKGGEFEQCFDSQRCGELKMEASIGFQNMAAEQPRAWPGHCLSLDARMRVADGDGRIGFDATGMAQEVTSPGSAASTSVVTCSENSEKSLPAEHIVSTIDFPKVRDCKCRAGRYSAGTVAVGNRTGETMEMTKQLAQRRKLQGIRLEQLLQADKFQNPSAVLPFVASPGNMHSPCLSSLLQRPEVEELSAPKDHTCIQHNVDGFQSSTLKLEDSPRGAETVSRRLPHPKRPAATSIEPQSVAPRHRRKKIRDKTLSLAKIIPGGTRHDTAAMLGLAIKYVHFLQVQMIFLEKELSLGCHRSSNHNDNAEAIRRGVLHRLLSSHDVQHFLAKEGLCLATQSLAQSLDFFAKSISASNVSSPSPGGHLSGSLH</sequence>
<feature type="region of interest" description="Disordered" evidence="5">
    <location>
        <begin position="358"/>
        <end position="398"/>
    </location>
</feature>
<keyword evidence="4" id="KW-0539">Nucleus</keyword>
<comment type="caution">
    <text evidence="7">The sequence shown here is derived from an EMBL/GenBank/DDBJ whole genome shotgun (WGS) entry which is preliminary data.</text>
</comment>
<evidence type="ECO:0000256" key="2">
    <source>
        <dbReference type="ARBA" id="ARBA00023015"/>
    </source>
</evidence>
<keyword evidence="8" id="KW-1185">Reference proteome</keyword>
<evidence type="ECO:0000313" key="7">
    <source>
        <dbReference type="EMBL" id="KAH7332245.1"/>
    </source>
</evidence>
<dbReference type="Proteomes" id="UP000825935">
    <property type="component" value="Chromosome 20"/>
</dbReference>
<evidence type="ECO:0000256" key="1">
    <source>
        <dbReference type="ARBA" id="ARBA00004123"/>
    </source>
</evidence>
<dbReference type="OrthoDB" id="1921534at2759"/>
<dbReference type="SUPFAM" id="SSF47459">
    <property type="entry name" value="HLH, helix-loop-helix DNA-binding domain"/>
    <property type="match status" value="1"/>
</dbReference>
<comment type="subcellular location">
    <subcellularLocation>
        <location evidence="1">Nucleus</location>
    </subcellularLocation>
</comment>
<evidence type="ECO:0000256" key="5">
    <source>
        <dbReference type="SAM" id="MobiDB-lite"/>
    </source>
</evidence>